<dbReference type="RefSeq" id="WP_093329140.1">
    <property type="nucleotide sequence ID" value="NZ_FOAF01000008.1"/>
</dbReference>
<dbReference type="AlphaFoldDB" id="A0A1H7W7X7"/>
<comment type="subcellular location">
    <subcellularLocation>
        <location evidence="1">Cell outer membrane</location>
    </subcellularLocation>
</comment>
<dbReference type="EMBL" id="FOAF01000008">
    <property type="protein sequence ID" value="SEM17601.1"/>
    <property type="molecule type" value="Genomic_DNA"/>
</dbReference>
<evidence type="ECO:0000256" key="3">
    <source>
        <dbReference type="ARBA" id="ARBA00023237"/>
    </source>
</evidence>
<dbReference type="Gene3D" id="2.60.40.1120">
    <property type="entry name" value="Carboxypeptidase-like, regulatory domain"/>
    <property type="match status" value="1"/>
</dbReference>
<dbReference type="InterPro" id="IPR037066">
    <property type="entry name" value="Plug_dom_sf"/>
</dbReference>
<dbReference type="GO" id="GO:0030246">
    <property type="term" value="F:carbohydrate binding"/>
    <property type="evidence" value="ECO:0007669"/>
    <property type="project" value="InterPro"/>
</dbReference>
<evidence type="ECO:0000256" key="1">
    <source>
        <dbReference type="ARBA" id="ARBA00004442"/>
    </source>
</evidence>
<dbReference type="Pfam" id="PF13620">
    <property type="entry name" value="CarboxypepD_reg"/>
    <property type="match status" value="1"/>
</dbReference>
<protein>
    <submittedName>
        <fullName evidence="5">Outer membrane receptor proteins, mostly Fe transport</fullName>
    </submittedName>
</protein>
<dbReference type="Gene3D" id="2.40.170.20">
    <property type="entry name" value="TonB-dependent receptor, beta-barrel domain"/>
    <property type="match status" value="1"/>
</dbReference>
<accession>A0A1H7W7X7</accession>
<evidence type="ECO:0000256" key="2">
    <source>
        <dbReference type="ARBA" id="ARBA00023136"/>
    </source>
</evidence>
<evidence type="ECO:0000313" key="5">
    <source>
        <dbReference type="EMBL" id="SEM17601.1"/>
    </source>
</evidence>
<gene>
    <name evidence="5" type="ORF">SAMN05661044_04457</name>
</gene>
<organism evidence="5 6">
    <name type="scientific">Olivibacter domesticus</name>
    <name type="common">Pseudosphingobacterium domesticum</name>
    <dbReference type="NCBI Taxonomy" id="407022"/>
    <lineage>
        <taxon>Bacteria</taxon>
        <taxon>Pseudomonadati</taxon>
        <taxon>Bacteroidota</taxon>
        <taxon>Sphingobacteriia</taxon>
        <taxon>Sphingobacteriales</taxon>
        <taxon>Sphingobacteriaceae</taxon>
        <taxon>Olivibacter</taxon>
    </lineage>
</organism>
<dbReference type="SUPFAM" id="SSF49452">
    <property type="entry name" value="Starch-binding domain-like"/>
    <property type="match status" value="1"/>
</dbReference>
<dbReference type="Pfam" id="PF14905">
    <property type="entry name" value="OMP_b-brl_3"/>
    <property type="match status" value="1"/>
</dbReference>
<dbReference type="PANTHER" id="PTHR40980:SF4">
    <property type="entry name" value="TONB-DEPENDENT RECEPTOR-LIKE BETA-BARREL DOMAIN-CONTAINING PROTEIN"/>
    <property type="match status" value="1"/>
</dbReference>
<dbReference type="Proteomes" id="UP000199421">
    <property type="component" value="Unassembled WGS sequence"/>
</dbReference>
<reference evidence="6" key="1">
    <citation type="submission" date="2016-10" db="EMBL/GenBank/DDBJ databases">
        <authorList>
            <person name="Varghese N."/>
            <person name="Submissions S."/>
        </authorList>
    </citation>
    <scope>NUCLEOTIDE SEQUENCE [LARGE SCALE GENOMIC DNA]</scope>
    <source>
        <strain evidence="6">DSM 18733</strain>
    </source>
</reference>
<name>A0A1H7W7X7_OLID1</name>
<keyword evidence="6" id="KW-1185">Reference proteome</keyword>
<keyword evidence="3" id="KW-0998">Cell outer membrane</keyword>
<dbReference type="OrthoDB" id="606851at2"/>
<proteinExistence type="predicted"/>
<evidence type="ECO:0000313" key="6">
    <source>
        <dbReference type="Proteomes" id="UP000199421"/>
    </source>
</evidence>
<dbReference type="Gene3D" id="2.170.130.10">
    <property type="entry name" value="TonB-dependent receptor, plug domain"/>
    <property type="match status" value="1"/>
</dbReference>
<sequence length="821" mass="92089">MKALNTLKKTNKIRQYLVVGILGLFPFSVTSLKAQEQTATIQGVVKDQAEHPVDLATVSLLKAADSSYVRSAYADEKGVYAIPADKEGKYILVASMMGYRKSYQPIIVSTEQRKVAAPDLVLHTEAQSLGEVTVTAQLPPVQRKDGALVVNVENSALAAGNTALDILQRSPGVSVDKDGNISLMGRQGVTVMIDGKQTYLSAEQLANLLRSMDGGNIQSIELNTNPSAKYDAAGTAGIINIKLKKNKVEGTNGNISLSGGYGKTHKTNNSLQINHKAGKINLFANYSYTNNRFIRDLGLYRTIGQGEDTRVFDQTLHWNNRRASHNARAGIDYQTSERNTVSMLVSGFFLNGKDRLESNNAISGINAPVDSFLTTLNNGKNRYNNTSFNVNNTFNIDTSGRKLVAEVDISRFSDKTTHYYDNYFYDAVGNSLRDPEFILNDMPSIINIQTAKIDYTHPFNKDSKLEIGAKYGSVKSDNDMAFLLQNNGNWENNAGRSNHFIYKERVTAAYAIYSHQLNNTEVKMGLRMEHTYSDGNSITMNTRNKRDYLNLFPNISVSQKIADNHQLGISYSRRINRPNYGNLNPFLYYVDPYSYEQGNPFLNPSFTNAYELTYTLFKRYNITAGYQQTNDMVGEVMYQNDETNVLLLTQENIAKERVYSLNLNIPLSAGKVWTSNTNINNFYMGYKADIANAPIDFGKFAVQVNSNHTFNITETFSVETTAQYQSPLRWSIYQIGTSWGIDLGLNKSFWNKKAQIKLAVTDIFNTKPNTVHTDYANLNVRIFNQYESRVGRITFTYKFGNQKLKTSERNLDSSEKNRVGK</sequence>
<dbReference type="SUPFAM" id="SSF56935">
    <property type="entry name" value="Porins"/>
    <property type="match status" value="1"/>
</dbReference>
<keyword evidence="2" id="KW-0472">Membrane</keyword>
<dbReference type="InterPro" id="IPR013784">
    <property type="entry name" value="Carb-bd-like_fold"/>
</dbReference>
<dbReference type="GO" id="GO:0009279">
    <property type="term" value="C:cell outer membrane"/>
    <property type="evidence" value="ECO:0007669"/>
    <property type="project" value="UniProtKB-SubCell"/>
</dbReference>
<dbReference type="PANTHER" id="PTHR40980">
    <property type="entry name" value="PLUG DOMAIN-CONTAINING PROTEIN"/>
    <property type="match status" value="1"/>
</dbReference>
<keyword evidence="5" id="KW-0675">Receptor</keyword>
<dbReference type="InterPro" id="IPR041700">
    <property type="entry name" value="OMP_b-brl_3"/>
</dbReference>
<evidence type="ECO:0000259" key="4">
    <source>
        <dbReference type="Pfam" id="PF14905"/>
    </source>
</evidence>
<dbReference type="InterPro" id="IPR036942">
    <property type="entry name" value="Beta-barrel_TonB_sf"/>
</dbReference>
<feature type="domain" description="Outer membrane protein beta-barrel" evidence="4">
    <location>
        <begin position="395"/>
        <end position="797"/>
    </location>
</feature>
<dbReference type="STRING" id="407022.SAMN05661044_04457"/>